<evidence type="ECO:0000256" key="1">
    <source>
        <dbReference type="ARBA" id="ARBA00022468"/>
    </source>
</evidence>
<name>A0A371F3W5_MUCPR</name>
<dbReference type="GO" id="GO:0008270">
    <property type="term" value="F:zinc ion binding"/>
    <property type="evidence" value="ECO:0007669"/>
    <property type="project" value="UniProtKB-KW"/>
</dbReference>
<evidence type="ECO:0000256" key="2">
    <source>
        <dbReference type="ARBA" id="ARBA00022723"/>
    </source>
</evidence>
<proteinExistence type="predicted"/>
<evidence type="ECO:0000259" key="6">
    <source>
        <dbReference type="PROSITE" id="PS50115"/>
    </source>
</evidence>
<protein>
    <submittedName>
        <fullName evidence="7">ADP-ribosylation factor GTPase-activating protein AGD9</fullName>
    </submittedName>
</protein>
<feature type="domain" description="Arf-GAP" evidence="6">
    <location>
        <begin position="10"/>
        <end position="65"/>
    </location>
</feature>
<comment type="caution">
    <text evidence="7">The sequence shown here is derived from an EMBL/GenBank/DDBJ whole genome shotgun (WGS) entry which is preliminary data.</text>
</comment>
<gene>
    <name evidence="7" type="primary">AGD9</name>
    <name evidence="7" type="ORF">CR513_47517</name>
</gene>
<dbReference type="InterPro" id="IPR038508">
    <property type="entry name" value="ArfGAP_dom_sf"/>
</dbReference>
<dbReference type="PANTHER" id="PTHR45686:SF4">
    <property type="entry name" value="ADP-RIBOSYLATION FACTOR GTPASE ACTIVATING PROTEIN 3, ISOFORM H"/>
    <property type="match status" value="1"/>
</dbReference>
<dbReference type="AlphaFoldDB" id="A0A371F3W5"/>
<sequence>MASEGFTDKNTVFRKLKAKSENKMCFDCNAKNPTWASVTYGIFLCIDCSAVHRSLGVHISFVRQVYKFRLMES</sequence>
<dbReference type="Pfam" id="PF01412">
    <property type="entry name" value="ArfGap"/>
    <property type="match status" value="1"/>
</dbReference>
<dbReference type="PRINTS" id="PR00405">
    <property type="entry name" value="REVINTRACTNG"/>
</dbReference>
<dbReference type="GO" id="GO:0048205">
    <property type="term" value="P:COPI coating of Golgi vesicle"/>
    <property type="evidence" value="ECO:0007669"/>
    <property type="project" value="TreeGrafter"/>
</dbReference>
<dbReference type="EMBL" id="QJKJ01010705">
    <property type="protein sequence ID" value="RDX72935.1"/>
    <property type="molecule type" value="Genomic_DNA"/>
</dbReference>
<dbReference type="OrthoDB" id="10266696at2759"/>
<evidence type="ECO:0000313" key="8">
    <source>
        <dbReference type="Proteomes" id="UP000257109"/>
    </source>
</evidence>
<keyword evidence="3 5" id="KW-0863">Zinc-finger</keyword>
<keyword evidence="2" id="KW-0479">Metal-binding</keyword>
<dbReference type="GO" id="GO:0005096">
    <property type="term" value="F:GTPase activator activity"/>
    <property type="evidence" value="ECO:0007669"/>
    <property type="project" value="UniProtKB-KW"/>
</dbReference>
<accession>A0A371F3W5</accession>
<evidence type="ECO:0000256" key="4">
    <source>
        <dbReference type="ARBA" id="ARBA00022833"/>
    </source>
</evidence>
<dbReference type="Proteomes" id="UP000257109">
    <property type="component" value="Unassembled WGS sequence"/>
</dbReference>
<keyword evidence="1" id="KW-0343">GTPase activation</keyword>
<reference evidence="7" key="1">
    <citation type="submission" date="2018-05" db="EMBL/GenBank/DDBJ databases">
        <title>Draft genome of Mucuna pruriens seed.</title>
        <authorList>
            <person name="Nnadi N.E."/>
            <person name="Vos R."/>
            <person name="Hasami M.H."/>
            <person name="Devisetty U.K."/>
            <person name="Aguiy J.C."/>
        </authorList>
    </citation>
    <scope>NUCLEOTIDE SEQUENCE [LARGE SCALE GENOMIC DNA]</scope>
    <source>
        <strain evidence="7">JCA_2017</strain>
    </source>
</reference>
<evidence type="ECO:0000256" key="5">
    <source>
        <dbReference type="PROSITE-ProRule" id="PRU00288"/>
    </source>
</evidence>
<dbReference type="Gene3D" id="1.10.220.150">
    <property type="entry name" value="Arf GTPase activating protein"/>
    <property type="match status" value="1"/>
</dbReference>
<dbReference type="PANTHER" id="PTHR45686">
    <property type="entry name" value="ADP-RIBOSYLATION FACTOR GTPASE ACTIVATING PROTEIN 3, ISOFORM H-RELATED"/>
    <property type="match status" value="1"/>
</dbReference>
<feature type="non-terminal residue" evidence="7">
    <location>
        <position position="1"/>
    </location>
</feature>
<dbReference type="SUPFAM" id="SSF57863">
    <property type="entry name" value="ArfGap/RecO-like zinc finger"/>
    <property type="match status" value="1"/>
</dbReference>
<evidence type="ECO:0000313" key="7">
    <source>
        <dbReference type="EMBL" id="RDX72935.1"/>
    </source>
</evidence>
<dbReference type="SMART" id="SM00105">
    <property type="entry name" value="ArfGap"/>
    <property type="match status" value="1"/>
</dbReference>
<dbReference type="InterPro" id="IPR001164">
    <property type="entry name" value="ArfGAP_dom"/>
</dbReference>
<keyword evidence="8" id="KW-1185">Reference proteome</keyword>
<dbReference type="GO" id="GO:0000139">
    <property type="term" value="C:Golgi membrane"/>
    <property type="evidence" value="ECO:0007669"/>
    <property type="project" value="GOC"/>
</dbReference>
<organism evidence="7 8">
    <name type="scientific">Mucuna pruriens</name>
    <name type="common">Velvet bean</name>
    <name type="synonym">Dolichos pruriens</name>
    <dbReference type="NCBI Taxonomy" id="157652"/>
    <lineage>
        <taxon>Eukaryota</taxon>
        <taxon>Viridiplantae</taxon>
        <taxon>Streptophyta</taxon>
        <taxon>Embryophyta</taxon>
        <taxon>Tracheophyta</taxon>
        <taxon>Spermatophyta</taxon>
        <taxon>Magnoliopsida</taxon>
        <taxon>eudicotyledons</taxon>
        <taxon>Gunneridae</taxon>
        <taxon>Pentapetalae</taxon>
        <taxon>rosids</taxon>
        <taxon>fabids</taxon>
        <taxon>Fabales</taxon>
        <taxon>Fabaceae</taxon>
        <taxon>Papilionoideae</taxon>
        <taxon>50 kb inversion clade</taxon>
        <taxon>NPAAA clade</taxon>
        <taxon>indigoferoid/millettioid clade</taxon>
        <taxon>Phaseoleae</taxon>
        <taxon>Mucuna</taxon>
    </lineage>
</organism>
<evidence type="ECO:0000256" key="3">
    <source>
        <dbReference type="ARBA" id="ARBA00022771"/>
    </source>
</evidence>
<keyword evidence="4" id="KW-0862">Zinc</keyword>
<dbReference type="InterPro" id="IPR037278">
    <property type="entry name" value="ARFGAP/RecO"/>
</dbReference>
<dbReference type="STRING" id="157652.A0A371F3W5"/>
<dbReference type="PROSITE" id="PS50115">
    <property type="entry name" value="ARFGAP"/>
    <property type="match status" value="1"/>
</dbReference>